<feature type="transmembrane region" description="Helical" evidence="4">
    <location>
        <begin position="12"/>
        <end position="30"/>
    </location>
</feature>
<feature type="transmembrane region" description="Helical" evidence="4">
    <location>
        <begin position="292"/>
        <end position="312"/>
    </location>
</feature>
<feature type="transmembrane region" description="Helical" evidence="4">
    <location>
        <begin position="181"/>
        <end position="200"/>
    </location>
</feature>
<comment type="caution">
    <text evidence="6">The sequence shown here is derived from an EMBL/GenBank/DDBJ whole genome shotgun (WGS) entry which is preliminary data.</text>
</comment>
<keyword evidence="2 4" id="KW-1133">Transmembrane helix</keyword>
<dbReference type="InterPro" id="IPR036259">
    <property type="entry name" value="MFS_trans_sf"/>
</dbReference>
<feature type="transmembrane region" description="Helical" evidence="4">
    <location>
        <begin position="358"/>
        <end position="382"/>
    </location>
</feature>
<feature type="transmembrane region" description="Helical" evidence="4">
    <location>
        <begin position="156"/>
        <end position="175"/>
    </location>
</feature>
<evidence type="ECO:0000256" key="4">
    <source>
        <dbReference type="SAM" id="Phobius"/>
    </source>
</evidence>
<gene>
    <name evidence="6" type="ORF">H5P27_07965</name>
</gene>
<dbReference type="Proteomes" id="UP000526501">
    <property type="component" value="Unassembled WGS sequence"/>
</dbReference>
<organism evidence="6 7">
    <name type="scientific">Pelagicoccus albus</name>
    <dbReference type="NCBI Taxonomy" id="415222"/>
    <lineage>
        <taxon>Bacteria</taxon>
        <taxon>Pseudomonadati</taxon>
        <taxon>Verrucomicrobiota</taxon>
        <taxon>Opitutia</taxon>
        <taxon>Puniceicoccales</taxon>
        <taxon>Pelagicoccaceae</taxon>
        <taxon>Pelagicoccus</taxon>
    </lineage>
</organism>
<evidence type="ECO:0000256" key="1">
    <source>
        <dbReference type="ARBA" id="ARBA00022692"/>
    </source>
</evidence>
<feature type="domain" description="Major facilitator superfamily (MFS) profile" evidence="5">
    <location>
        <begin position="230"/>
        <end position="470"/>
    </location>
</feature>
<feature type="transmembrane region" description="Helical" evidence="4">
    <location>
        <begin position="324"/>
        <end position="346"/>
    </location>
</feature>
<protein>
    <submittedName>
        <fullName evidence="6">MFS transporter</fullName>
    </submittedName>
</protein>
<feature type="transmembrane region" description="Helical" evidence="4">
    <location>
        <begin position="267"/>
        <end position="285"/>
    </location>
</feature>
<dbReference type="InterPro" id="IPR020846">
    <property type="entry name" value="MFS_dom"/>
</dbReference>
<proteinExistence type="predicted"/>
<evidence type="ECO:0000256" key="2">
    <source>
        <dbReference type="ARBA" id="ARBA00022989"/>
    </source>
</evidence>
<dbReference type="InterPro" id="IPR011701">
    <property type="entry name" value="MFS"/>
</dbReference>
<keyword evidence="7" id="KW-1185">Reference proteome</keyword>
<keyword evidence="1 4" id="KW-0812">Transmembrane</keyword>
<dbReference type="Pfam" id="PF07690">
    <property type="entry name" value="MFS_1"/>
    <property type="match status" value="1"/>
</dbReference>
<dbReference type="InterPro" id="IPR052528">
    <property type="entry name" value="Sugar_transport-like"/>
</dbReference>
<dbReference type="PANTHER" id="PTHR23526">
    <property type="entry name" value="INTEGRAL MEMBRANE TRANSPORT PROTEIN-RELATED"/>
    <property type="match status" value="1"/>
</dbReference>
<dbReference type="EMBL" id="JACHVC010000007">
    <property type="protein sequence ID" value="MBC2605977.1"/>
    <property type="molecule type" value="Genomic_DNA"/>
</dbReference>
<evidence type="ECO:0000259" key="5">
    <source>
        <dbReference type="PROSITE" id="PS50850"/>
    </source>
</evidence>
<feature type="transmembrane region" description="Helical" evidence="4">
    <location>
        <begin position="394"/>
        <end position="416"/>
    </location>
</feature>
<dbReference type="PROSITE" id="PS50850">
    <property type="entry name" value="MFS"/>
    <property type="match status" value="1"/>
</dbReference>
<dbReference type="PANTHER" id="PTHR23526:SF2">
    <property type="entry name" value="MAJOR FACILITATOR SUPERFAMILY (MFS) PROFILE DOMAIN-CONTAINING PROTEIN"/>
    <property type="match status" value="1"/>
</dbReference>
<dbReference type="CDD" id="cd06174">
    <property type="entry name" value="MFS"/>
    <property type="match status" value="1"/>
</dbReference>
<feature type="transmembrane region" description="Helical" evidence="4">
    <location>
        <begin position="112"/>
        <end position="136"/>
    </location>
</feature>
<dbReference type="GO" id="GO:0022857">
    <property type="term" value="F:transmembrane transporter activity"/>
    <property type="evidence" value="ECO:0007669"/>
    <property type="project" value="InterPro"/>
</dbReference>
<name>A0A7X1E9P4_9BACT</name>
<dbReference type="RefSeq" id="WP_185659863.1">
    <property type="nucleotide sequence ID" value="NZ_CAWPOO010000007.1"/>
</dbReference>
<dbReference type="AlphaFoldDB" id="A0A7X1E9P4"/>
<keyword evidence="3 4" id="KW-0472">Membrane</keyword>
<evidence type="ECO:0000313" key="7">
    <source>
        <dbReference type="Proteomes" id="UP000526501"/>
    </source>
</evidence>
<dbReference type="Gene3D" id="1.20.1250.20">
    <property type="entry name" value="MFS general substrate transporter like domains"/>
    <property type="match status" value="2"/>
</dbReference>
<feature type="transmembrane region" description="Helical" evidence="4">
    <location>
        <begin position="231"/>
        <end position="255"/>
    </location>
</feature>
<feature type="transmembrane region" description="Helical" evidence="4">
    <location>
        <begin position="50"/>
        <end position="73"/>
    </location>
</feature>
<evidence type="ECO:0000256" key="3">
    <source>
        <dbReference type="ARBA" id="ARBA00023136"/>
    </source>
</evidence>
<feature type="transmembrane region" description="Helical" evidence="4">
    <location>
        <begin position="80"/>
        <end position="100"/>
    </location>
</feature>
<dbReference type="SUPFAM" id="SSF103473">
    <property type="entry name" value="MFS general substrate transporter"/>
    <property type="match status" value="1"/>
</dbReference>
<sequence length="470" mass="51674">MDKISSKLRTNMRLSVVEGLFAMPLVFFAMPGNFLMANLATEAIGVGESVYGVIASLPAWANVVQLFALPWLIRRLSQKTICLLFSWVHLACWMVIGYSLPKIAEGGPWHSPVFVVGLLGVGALAFALVNVSWTSWVQEWLPTKGRGKYLGRRNRLLQISTVAFLIGSSSFLGYYKDTVLYGFQVVIFGCVAMRSISIVLQLRILPTKLVVDERGAKLMEQYRKILKNKPLMRFILFGAVFGFFANIMGPFFPVFYYKALHMSVEEVARLAMLATTTGAIMMPFWGKFFDKYGCRVGLLATLGLWMGIGYLHCFATPDRIWVLFINWGVGGIAGSGFLFASFNMILKLIPAEAKTAAISFNLAASSLSAAIAPIVGGFLFSWLESTSDNLVSALHLVAIAHHTVALLAGLLILGIAEPKSVNLSQAIGAMRPLRQLGALMGVPFAASYSFFRPLKKVGKKRLKPENEGRF</sequence>
<reference evidence="6 7" key="1">
    <citation type="submission" date="2020-07" db="EMBL/GenBank/DDBJ databases">
        <authorList>
            <person name="Feng X."/>
        </authorList>
    </citation>
    <scope>NUCLEOTIDE SEQUENCE [LARGE SCALE GENOMIC DNA]</scope>
    <source>
        <strain evidence="6 7">JCM23202</strain>
    </source>
</reference>
<evidence type="ECO:0000313" key="6">
    <source>
        <dbReference type="EMBL" id="MBC2605977.1"/>
    </source>
</evidence>
<accession>A0A7X1E9P4</accession>